<dbReference type="Gene3D" id="1.20.910.10">
    <property type="entry name" value="Heme oxygenase-like"/>
    <property type="match status" value="1"/>
</dbReference>
<dbReference type="eggNOG" id="arCOG06031">
    <property type="taxonomic scope" value="Archaea"/>
</dbReference>
<dbReference type="OrthoDB" id="56558at2157"/>
<accession>L0A9R0</accession>
<dbReference type="GO" id="GO:0016491">
    <property type="term" value="F:oxidoreductase activity"/>
    <property type="evidence" value="ECO:0007669"/>
    <property type="project" value="UniProtKB-KW"/>
</dbReference>
<feature type="domain" description="Thiaminase-2/PQQC" evidence="2">
    <location>
        <begin position="69"/>
        <end position="285"/>
    </location>
</feature>
<keyword evidence="5" id="KW-1185">Reference proteome</keyword>
<dbReference type="SUPFAM" id="SSF48613">
    <property type="entry name" value="Heme oxygenase-like"/>
    <property type="match status" value="1"/>
</dbReference>
<keyword evidence="1" id="KW-0560">Oxidoreductase</keyword>
<dbReference type="EMBL" id="CP003378">
    <property type="protein sequence ID" value="AFZ69882.1"/>
    <property type="molecule type" value="Genomic_DNA"/>
</dbReference>
<dbReference type="HOGENOM" id="CLU_955157_0_0_2"/>
<dbReference type="PANTHER" id="PTHR40279:SF3">
    <property type="entry name" value="4-AMINOBENZOATE SYNTHASE"/>
    <property type="match status" value="1"/>
</dbReference>
<reference evidence="5" key="1">
    <citation type="submission" date="2012-03" db="EMBL/GenBank/DDBJ databases">
        <title>Complete genome of Caldisphaera lagunensis DSM 15908.</title>
        <authorList>
            <person name="Lucas S."/>
            <person name="Copeland A."/>
            <person name="Lapidus A."/>
            <person name="Glavina del Rio T."/>
            <person name="Dalin E."/>
            <person name="Tice H."/>
            <person name="Bruce D."/>
            <person name="Goodwin L."/>
            <person name="Pitluck S."/>
            <person name="Peters L."/>
            <person name="Mikhailova N."/>
            <person name="Teshima H."/>
            <person name="Kyrpides N."/>
            <person name="Mavromatis K."/>
            <person name="Ivanova N."/>
            <person name="Brettin T."/>
            <person name="Detter J.C."/>
            <person name="Han C."/>
            <person name="Larimer F."/>
            <person name="Land M."/>
            <person name="Hauser L."/>
            <person name="Markowitz V."/>
            <person name="Cheng J.-F."/>
            <person name="Hugenholtz P."/>
            <person name="Woyke T."/>
            <person name="Wu D."/>
            <person name="Spring S."/>
            <person name="Schroeder M."/>
            <person name="Brambilla E."/>
            <person name="Klenk H.-P."/>
            <person name="Eisen J.A."/>
        </authorList>
    </citation>
    <scope>NUCLEOTIDE SEQUENCE [LARGE SCALE GENOMIC DNA]</scope>
    <source>
        <strain evidence="5">DSM 15908 / JCM 11604 / IC-154</strain>
    </source>
</reference>
<dbReference type="GeneID" id="14211354"/>
<dbReference type="PIRSF" id="PIRSF032676">
    <property type="entry name" value="UCP032676_PQQC"/>
    <property type="match status" value="1"/>
</dbReference>
<dbReference type="PANTHER" id="PTHR40279">
    <property type="entry name" value="PQQC-LIKE PROTEIN"/>
    <property type="match status" value="1"/>
</dbReference>
<evidence type="ECO:0000313" key="4">
    <source>
        <dbReference type="EMBL" id="AFZ69882.1"/>
    </source>
</evidence>
<protein>
    <submittedName>
        <fullName evidence="4">Pyrroloquinoline quinone (Coenzyme PQQ) biosynthesis protein C</fullName>
    </submittedName>
</protein>
<dbReference type="Proteomes" id="UP000010469">
    <property type="component" value="Chromosome"/>
</dbReference>
<dbReference type="KEGG" id="clg:Calag_0094"/>
<feature type="domain" description="UCP032676 C2H2 type zinc-finger" evidence="3">
    <location>
        <begin position="1"/>
        <end position="59"/>
    </location>
</feature>
<evidence type="ECO:0000259" key="2">
    <source>
        <dbReference type="Pfam" id="PF03070"/>
    </source>
</evidence>
<dbReference type="InterPro" id="IPR039068">
    <property type="entry name" value="PqqC-like"/>
</dbReference>
<proteinExistence type="predicted"/>
<dbReference type="AlphaFoldDB" id="L0A9R0"/>
<dbReference type="STRING" id="1056495.Calag_0094"/>
<dbReference type="Pfam" id="PF16293">
    <property type="entry name" value="zf-C2H2_9"/>
    <property type="match status" value="1"/>
</dbReference>
<name>L0A9R0_CALLD</name>
<evidence type="ECO:0000313" key="5">
    <source>
        <dbReference type="Proteomes" id="UP000010469"/>
    </source>
</evidence>
<dbReference type="InterPro" id="IPR032553">
    <property type="entry name" value="UCP032676_Znf-C2H2"/>
</dbReference>
<dbReference type="InterPro" id="IPR017004">
    <property type="entry name" value="UCP032676_PqqC"/>
</dbReference>
<dbReference type="InterPro" id="IPR016084">
    <property type="entry name" value="Haem_Oase-like_multi-hlx"/>
</dbReference>
<evidence type="ECO:0000256" key="1">
    <source>
        <dbReference type="ARBA" id="ARBA00023002"/>
    </source>
</evidence>
<organism evidence="4 5">
    <name type="scientific">Caldisphaera lagunensis (strain DSM 15908 / JCM 11604 / ANMR 0165 / IC-154)</name>
    <dbReference type="NCBI Taxonomy" id="1056495"/>
    <lineage>
        <taxon>Archaea</taxon>
        <taxon>Thermoproteota</taxon>
        <taxon>Thermoprotei</taxon>
        <taxon>Acidilobales</taxon>
        <taxon>Caldisphaeraceae</taxon>
        <taxon>Caldisphaera</taxon>
    </lineage>
</organism>
<dbReference type="RefSeq" id="WP_015231780.1">
    <property type="nucleotide sequence ID" value="NC_019791.1"/>
</dbReference>
<gene>
    <name evidence="4" type="ordered locus">Calag_0094</name>
</gene>
<sequence length="307" mass="36441">MPICPICRIESRSWDEISDHIYFMANEKSDPDHIMWLNRFVSKNKLSKEELSNRLRNYFDEPKSLPEWIRYRFIEKFYGKNPHLFMILMQNPTRGLLLGYVIEHRHFLQNWVKVLSKIIYNTDKEDVIRYELENIATEYIGYNGKPSHYELLIKMGESLGLSREKILSYEPLPSTKEAISTWRNIAETRPWVETMAAMHSLELAADKTNLKYGAKIHYFNPNILSSNQYNEHVKNFLREGYEADEGHAGEALRLIDNYSQDYLTKINIKVTLLKSWDALDKYLYARIQRAMEFEPELFEVIRSESYS</sequence>
<dbReference type="Pfam" id="PF03070">
    <property type="entry name" value="TENA_THI-4"/>
    <property type="match status" value="1"/>
</dbReference>
<evidence type="ECO:0000259" key="3">
    <source>
        <dbReference type="Pfam" id="PF16293"/>
    </source>
</evidence>
<dbReference type="InParanoid" id="L0A9R0"/>
<dbReference type="InterPro" id="IPR004305">
    <property type="entry name" value="Thiaminase-2/PQQC"/>
</dbReference>